<dbReference type="Proteomes" id="UP000076482">
    <property type="component" value="Unassembled WGS sequence"/>
</dbReference>
<proteinExistence type="predicted"/>
<reference evidence="1 2" key="1">
    <citation type="submission" date="2015-09" db="EMBL/GenBank/DDBJ databases">
        <title>Bacillus cereus food isolates.</title>
        <authorList>
            <person name="Boekhorst J."/>
        </authorList>
    </citation>
    <scope>NUCLEOTIDE SEQUENCE [LARGE SCALE GENOMIC DNA]</scope>
    <source>
        <strain evidence="1 2">B4088</strain>
    </source>
</reference>
<evidence type="ECO:0000313" key="2">
    <source>
        <dbReference type="Proteomes" id="UP000076482"/>
    </source>
</evidence>
<sequence>MVLTIFSRKEKNKYQLYVISNKNTSPEQSFEVFAHKELITPATIPASINNAEFTNRYITLDEAIQDSIGRSFYVVRNYNNDEEAISFLKEHLPDNFIYKKSALV</sequence>
<dbReference type="AlphaFoldDB" id="A0A164KG09"/>
<dbReference type="EMBL" id="LJKE01000132">
    <property type="protein sequence ID" value="KZD50202.1"/>
    <property type="molecule type" value="Genomic_DNA"/>
</dbReference>
<dbReference type="RefSeq" id="WP_063263572.1">
    <property type="nucleotide sequence ID" value="NZ_LJKE01000132.1"/>
</dbReference>
<protein>
    <submittedName>
        <fullName evidence="1">Uncharacterized protein</fullName>
    </submittedName>
</protein>
<name>A0A164KG09_BACCE</name>
<organism evidence="1 2">
    <name type="scientific">Bacillus cereus</name>
    <dbReference type="NCBI Taxonomy" id="1396"/>
    <lineage>
        <taxon>Bacteria</taxon>
        <taxon>Bacillati</taxon>
        <taxon>Bacillota</taxon>
        <taxon>Bacilli</taxon>
        <taxon>Bacillales</taxon>
        <taxon>Bacillaceae</taxon>
        <taxon>Bacillus</taxon>
        <taxon>Bacillus cereus group</taxon>
    </lineage>
</organism>
<comment type="caution">
    <text evidence="1">The sequence shown here is derived from an EMBL/GenBank/DDBJ whole genome shotgun (WGS) entry which is preliminary data.</text>
</comment>
<gene>
    <name evidence="1" type="ORF">B4088_6399</name>
</gene>
<accession>A0A164KG09</accession>
<evidence type="ECO:0000313" key="1">
    <source>
        <dbReference type="EMBL" id="KZD50202.1"/>
    </source>
</evidence>
<dbReference type="PATRIC" id="fig|1396.535.peg.5642"/>